<gene>
    <name evidence="1" type="ORF">GPM19_04525</name>
</gene>
<dbReference type="InterPro" id="IPR019587">
    <property type="entry name" value="Polyketide_cyclase/dehydratase"/>
</dbReference>
<sequence>MPIIEHQADIQAEREAVFALVSQVEGFASYSDAIDNIVRLNDDRYLWEVHIAGQSLCFDIEITQTLPPERFAWRSLSGISNQGHFDFTPIEGGTRVHLTLEYHLDNRPMEKAVQLAAKPLLHKLSQDIIRQVECRLAKPPEPKHDSDS</sequence>
<accession>A0A7X3KQ27</accession>
<organism evidence="1 2">
    <name type="scientific">Vreelandella zhuhanensis</name>
    <dbReference type="NCBI Taxonomy" id="2684210"/>
    <lineage>
        <taxon>Bacteria</taxon>
        <taxon>Pseudomonadati</taxon>
        <taxon>Pseudomonadota</taxon>
        <taxon>Gammaproteobacteria</taxon>
        <taxon>Oceanospirillales</taxon>
        <taxon>Halomonadaceae</taxon>
        <taxon>Vreelandella</taxon>
    </lineage>
</organism>
<dbReference type="EMBL" id="WTKP01000003">
    <property type="protein sequence ID" value="MWJ27478.1"/>
    <property type="molecule type" value="Genomic_DNA"/>
</dbReference>
<dbReference type="RefSeq" id="WP_160417703.1">
    <property type="nucleotide sequence ID" value="NZ_WTKP01000003.1"/>
</dbReference>
<dbReference type="Proteomes" id="UP000437638">
    <property type="component" value="Unassembled WGS sequence"/>
</dbReference>
<comment type="caution">
    <text evidence="1">The sequence shown here is derived from an EMBL/GenBank/DDBJ whole genome shotgun (WGS) entry which is preliminary data.</text>
</comment>
<dbReference type="InterPro" id="IPR023393">
    <property type="entry name" value="START-like_dom_sf"/>
</dbReference>
<name>A0A7X3KQ27_9GAMM</name>
<dbReference type="SUPFAM" id="SSF55961">
    <property type="entry name" value="Bet v1-like"/>
    <property type="match status" value="1"/>
</dbReference>
<dbReference type="PANTHER" id="PTHR33824">
    <property type="entry name" value="POLYKETIDE CYCLASE/DEHYDRASE AND LIPID TRANSPORT SUPERFAMILY PROTEIN"/>
    <property type="match status" value="1"/>
</dbReference>
<proteinExistence type="predicted"/>
<dbReference type="Gene3D" id="3.30.530.20">
    <property type="match status" value="1"/>
</dbReference>
<evidence type="ECO:0000313" key="2">
    <source>
        <dbReference type="Proteomes" id="UP000437638"/>
    </source>
</evidence>
<evidence type="ECO:0000313" key="1">
    <source>
        <dbReference type="EMBL" id="MWJ27478.1"/>
    </source>
</evidence>
<keyword evidence="2" id="KW-1185">Reference proteome</keyword>
<protein>
    <submittedName>
        <fullName evidence="1">Cyclase</fullName>
    </submittedName>
</protein>
<dbReference type="AlphaFoldDB" id="A0A7X3KQ27"/>
<dbReference type="InterPro" id="IPR047137">
    <property type="entry name" value="ORF3"/>
</dbReference>
<dbReference type="PANTHER" id="PTHR33824:SF7">
    <property type="entry name" value="POLYKETIDE CYCLASE_DEHYDRASE AND LIPID TRANSPORT SUPERFAMILY PROTEIN"/>
    <property type="match status" value="1"/>
</dbReference>
<reference evidence="1 2" key="1">
    <citation type="submission" date="2019-12" db="EMBL/GenBank/DDBJ databases">
        <title>Halomonas rutogse sp. nov. isolated from two lakes on Tibetan Plateau.</title>
        <authorList>
            <person name="Gao P."/>
        </authorList>
    </citation>
    <scope>NUCLEOTIDE SEQUENCE [LARGE SCALE GENOMIC DNA]</scope>
    <source>
        <strain evidence="1 2">ZH2S</strain>
    </source>
</reference>
<dbReference type="Pfam" id="PF10604">
    <property type="entry name" value="Polyketide_cyc2"/>
    <property type="match status" value="1"/>
</dbReference>